<dbReference type="Proteomes" id="UP001473302">
    <property type="component" value="Unassembled WGS sequence"/>
</dbReference>
<sequence length="163" mass="18914">MPKDVELDDVSKDRIQDILLMFVTDYKFQKDSIYYDIKACPLNHLNVFYKLQGLCESMKLKKAPGNTSNQKSATNDEFDVKYVENLPQEQLIQTVGKYVLVDPGRRDLLYCLKETSTPDEKKTVIFTKNCYTKCFRHFRSLRKRNQPAVIKEAEANLSEAESS</sequence>
<protein>
    <submittedName>
        <fullName evidence="1">Uncharacterized protein</fullName>
    </submittedName>
</protein>
<evidence type="ECO:0000313" key="2">
    <source>
        <dbReference type="Proteomes" id="UP001473302"/>
    </source>
</evidence>
<evidence type="ECO:0000313" key="1">
    <source>
        <dbReference type="EMBL" id="GAA5806896.1"/>
    </source>
</evidence>
<name>A0ABP9YJ83_9FUNG</name>
<organism evidence="1 2">
    <name type="scientific">Mucor flavus</name>
    <dbReference type="NCBI Taxonomy" id="439312"/>
    <lineage>
        <taxon>Eukaryota</taxon>
        <taxon>Fungi</taxon>
        <taxon>Fungi incertae sedis</taxon>
        <taxon>Mucoromycota</taxon>
        <taxon>Mucoromycotina</taxon>
        <taxon>Mucoromycetes</taxon>
        <taxon>Mucorales</taxon>
        <taxon>Mucorineae</taxon>
        <taxon>Mucoraceae</taxon>
        <taxon>Mucor</taxon>
    </lineage>
</organism>
<dbReference type="EMBL" id="BAABUK010000002">
    <property type="protein sequence ID" value="GAA5806896.1"/>
    <property type="molecule type" value="Genomic_DNA"/>
</dbReference>
<reference evidence="1 2" key="1">
    <citation type="submission" date="2024-04" db="EMBL/GenBank/DDBJ databases">
        <title>genome sequences of Mucor flavus KT1a and Helicostylum pulchrum KT1b strains isolated from the surface of a dry-aged beef.</title>
        <authorList>
            <person name="Toyotome T."/>
            <person name="Hosono M."/>
            <person name="Torimaru M."/>
            <person name="Fukuda K."/>
            <person name="Mikami N."/>
        </authorList>
    </citation>
    <scope>NUCLEOTIDE SEQUENCE [LARGE SCALE GENOMIC DNA]</scope>
    <source>
        <strain evidence="1 2">KT1a</strain>
    </source>
</reference>
<comment type="caution">
    <text evidence="1">The sequence shown here is derived from an EMBL/GenBank/DDBJ whole genome shotgun (WGS) entry which is preliminary data.</text>
</comment>
<keyword evidence="2" id="KW-1185">Reference proteome</keyword>
<accession>A0ABP9YJ83</accession>
<proteinExistence type="predicted"/>
<gene>
    <name evidence="1" type="ORF">MFLAVUS_000244</name>
</gene>